<evidence type="ECO:0000313" key="9">
    <source>
        <dbReference type="Proteomes" id="UP001187734"/>
    </source>
</evidence>
<evidence type="ECO:0000256" key="1">
    <source>
        <dbReference type="ARBA" id="ARBA00001974"/>
    </source>
</evidence>
<name>A0AAE8MCT7_9HYPO</name>
<keyword evidence="9" id="KW-1185">Reference proteome</keyword>
<evidence type="ECO:0000256" key="3">
    <source>
        <dbReference type="ARBA" id="ARBA00022630"/>
    </source>
</evidence>
<dbReference type="InterPro" id="IPR036188">
    <property type="entry name" value="FAD/NAD-bd_sf"/>
</dbReference>
<dbReference type="Gene3D" id="3.50.50.60">
    <property type="entry name" value="FAD/NAD(P)-binding domain"/>
    <property type="match status" value="1"/>
</dbReference>
<dbReference type="PANTHER" id="PTHR11552">
    <property type="entry name" value="GLUCOSE-METHANOL-CHOLINE GMC OXIDOREDUCTASE"/>
    <property type="match status" value="1"/>
</dbReference>
<gene>
    <name evidence="8" type="ORF">FTOL_07904</name>
</gene>
<organism evidence="8 9">
    <name type="scientific">Fusarium torulosum</name>
    <dbReference type="NCBI Taxonomy" id="33205"/>
    <lineage>
        <taxon>Eukaryota</taxon>
        <taxon>Fungi</taxon>
        <taxon>Dikarya</taxon>
        <taxon>Ascomycota</taxon>
        <taxon>Pezizomycotina</taxon>
        <taxon>Sordariomycetes</taxon>
        <taxon>Hypocreomycetidae</taxon>
        <taxon>Hypocreales</taxon>
        <taxon>Nectriaceae</taxon>
        <taxon>Fusarium</taxon>
    </lineage>
</organism>
<dbReference type="EMBL" id="ONZP01000270">
    <property type="protein sequence ID" value="SPJ79513.1"/>
    <property type="molecule type" value="Genomic_DNA"/>
</dbReference>
<evidence type="ECO:0000313" key="8">
    <source>
        <dbReference type="EMBL" id="SPJ79513.1"/>
    </source>
</evidence>
<feature type="compositionally biased region" description="Basic and acidic residues" evidence="6">
    <location>
        <begin position="93"/>
        <end position="110"/>
    </location>
</feature>
<comment type="caution">
    <text evidence="8">The sequence shown here is derived from an EMBL/GenBank/DDBJ whole genome shotgun (WGS) entry which is preliminary data.</text>
</comment>
<dbReference type="SUPFAM" id="SSF51905">
    <property type="entry name" value="FAD/NAD(P)-binding domain"/>
    <property type="match status" value="1"/>
</dbReference>
<dbReference type="InterPro" id="IPR012132">
    <property type="entry name" value="GMC_OxRdtase"/>
</dbReference>
<reference evidence="8" key="1">
    <citation type="submission" date="2018-03" db="EMBL/GenBank/DDBJ databases">
        <authorList>
            <person name="Guldener U."/>
        </authorList>
    </citation>
    <scope>NUCLEOTIDE SEQUENCE</scope>
</reference>
<evidence type="ECO:0000259" key="7">
    <source>
        <dbReference type="Pfam" id="PF00732"/>
    </source>
</evidence>
<dbReference type="Proteomes" id="UP001187734">
    <property type="component" value="Unassembled WGS sequence"/>
</dbReference>
<dbReference type="GO" id="GO:0050660">
    <property type="term" value="F:flavin adenine dinucleotide binding"/>
    <property type="evidence" value="ECO:0007669"/>
    <property type="project" value="InterPro"/>
</dbReference>
<dbReference type="GO" id="GO:0016614">
    <property type="term" value="F:oxidoreductase activity, acting on CH-OH group of donors"/>
    <property type="evidence" value="ECO:0007669"/>
    <property type="project" value="InterPro"/>
</dbReference>
<keyword evidence="3" id="KW-0285">Flavoprotein</keyword>
<protein>
    <recommendedName>
        <fullName evidence="7">Glucose-methanol-choline oxidoreductase N-terminal domain-containing protein</fullName>
    </recommendedName>
</protein>
<dbReference type="AlphaFoldDB" id="A0AAE8MCT7"/>
<dbReference type="InterPro" id="IPR000172">
    <property type="entry name" value="GMC_OxRdtase_N"/>
</dbReference>
<dbReference type="Gene3D" id="3.30.560.10">
    <property type="entry name" value="Glucose Oxidase, domain 3"/>
    <property type="match status" value="1"/>
</dbReference>
<dbReference type="Pfam" id="PF00732">
    <property type="entry name" value="GMC_oxred_N"/>
    <property type="match status" value="1"/>
</dbReference>
<evidence type="ECO:0000256" key="2">
    <source>
        <dbReference type="ARBA" id="ARBA00010790"/>
    </source>
</evidence>
<evidence type="ECO:0000256" key="4">
    <source>
        <dbReference type="ARBA" id="ARBA00022827"/>
    </source>
</evidence>
<evidence type="ECO:0000256" key="5">
    <source>
        <dbReference type="ARBA" id="ARBA00023002"/>
    </source>
</evidence>
<feature type="domain" description="Glucose-methanol-choline oxidoreductase N-terminal" evidence="7">
    <location>
        <begin position="3"/>
        <end position="71"/>
    </location>
</feature>
<feature type="region of interest" description="Disordered" evidence="6">
    <location>
        <begin position="89"/>
        <end position="129"/>
    </location>
</feature>
<dbReference type="PANTHER" id="PTHR11552:SF201">
    <property type="entry name" value="GLUCOSE-METHANOL-CHOLINE OXIDOREDUCTASE N-TERMINAL DOMAIN-CONTAINING PROTEIN"/>
    <property type="match status" value="1"/>
</dbReference>
<keyword evidence="5" id="KW-0560">Oxidoreductase</keyword>
<evidence type="ECO:0000256" key="6">
    <source>
        <dbReference type="SAM" id="MobiDB-lite"/>
    </source>
</evidence>
<sequence>MKEQAVTGVELYSEDPLASVKANKEVLMAVGTLHTPQILQLSKIGPKKLPKSVGIKTHVGRAGMGQDFQDHNNITTSMTIKELKQINPYPNDMAHETASKDSADQSRATDRTGPSLLHRVTSPSSCPLRTISPERHLELAAELKTQERVSCLVDAKTSAPASFPIRL</sequence>
<proteinExistence type="inferred from homology"/>
<keyword evidence="4" id="KW-0274">FAD</keyword>
<accession>A0AAE8MCT7</accession>
<comment type="cofactor">
    <cofactor evidence="1">
        <name>FAD</name>
        <dbReference type="ChEBI" id="CHEBI:57692"/>
    </cofactor>
</comment>
<comment type="similarity">
    <text evidence="2">Belongs to the GMC oxidoreductase family.</text>
</comment>